<name>A0A7W6HI72_9HYPH</name>
<dbReference type="Proteomes" id="UP000588647">
    <property type="component" value="Unassembled WGS sequence"/>
</dbReference>
<keyword evidence="3" id="KW-1185">Reference proteome</keyword>
<feature type="compositionally biased region" description="Low complexity" evidence="1">
    <location>
        <begin position="90"/>
        <end position="101"/>
    </location>
</feature>
<dbReference type="AlphaFoldDB" id="A0A7W6HI72"/>
<dbReference type="EMBL" id="JACIEM010000006">
    <property type="protein sequence ID" value="MBB4005401.1"/>
    <property type="molecule type" value="Genomic_DNA"/>
</dbReference>
<dbReference type="RefSeq" id="WP_183210959.1">
    <property type="nucleotide sequence ID" value="NZ_JAAAMM010000006.1"/>
</dbReference>
<gene>
    <name evidence="2" type="ORF">GGR03_004500</name>
</gene>
<sequence>MLRFDTDEQKVHAMDNSRRARERAEAVLSGPPDRPVKGSAVGIIAAETQARGEKTARLKQLRLERDAAEPPAPAKVKKPAAKAKTKTATKAKAAPKAAKPAARAKKPAA</sequence>
<evidence type="ECO:0000256" key="1">
    <source>
        <dbReference type="SAM" id="MobiDB-lite"/>
    </source>
</evidence>
<organism evidence="2 3">
    <name type="scientific">Aurantimonas endophytica</name>
    <dbReference type="NCBI Taxonomy" id="1522175"/>
    <lineage>
        <taxon>Bacteria</taxon>
        <taxon>Pseudomonadati</taxon>
        <taxon>Pseudomonadota</taxon>
        <taxon>Alphaproteobacteria</taxon>
        <taxon>Hyphomicrobiales</taxon>
        <taxon>Aurantimonadaceae</taxon>
        <taxon>Aurantimonas</taxon>
    </lineage>
</organism>
<evidence type="ECO:0000313" key="3">
    <source>
        <dbReference type="Proteomes" id="UP000588647"/>
    </source>
</evidence>
<reference evidence="2 3" key="1">
    <citation type="submission" date="2020-08" db="EMBL/GenBank/DDBJ databases">
        <title>Genomic Encyclopedia of Type Strains, Phase IV (KMG-IV): sequencing the most valuable type-strain genomes for metagenomic binning, comparative biology and taxonomic classification.</title>
        <authorList>
            <person name="Goeker M."/>
        </authorList>
    </citation>
    <scope>NUCLEOTIDE SEQUENCE [LARGE SCALE GENOMIC DNA]</scope>
    <source>
        <strain evidence="2 3">DSM 103570</strain>
    </source>
</reference>
<comment type="caution">
    <text evidence="2">The sequence shown here is derived from an EMBL/GenBank/DDBJ whole genome shotgun (WGS) entry which is preliminary data.</text>
</comment>
<feature type="region of interest" description="Disordered" evidence="1">
    <location>
        <begin position="65"/>
        <end position="109"/>
    </location>
</feature>
<protein>
    <submittedName>
        <fullName evidence="2">Uncharacterized protein</fullName>
    </submittedName>
</protein>
<accession>A0A7W6HI72</accession>
<evidence type="ECO:0000313" key="2">
    <source>
        <dbReference type="EMBL" id="MBB4005401.1"/>
    </source>
</evidence>
<feature type="region of interest" description="Disordered" evidence="1">
    <location>
        <begin position="1"/>
        <end position="20"/>
    </location>
</feature>
<proteinExistence type="predicted"/>
<feature type="compositionally biased region" description="Basic residues" evidence="1">
    <location>
        <begin position="75"/>
        <end position="89"/>
    </location>
</feature>